<dbReference type="Gene3D" id="3.40.50.150">
    <property type="entry name" value="Vaccinia Virus protein VP39"/>
    <property type="match status" value="1"/>
</dbReference>
<keyword evidence="1" id="KW-0489">Methyltransferase</keyword>
<evidence type="ECO:0000313" key="4">
    <source>
        <dbReference type="Proteomes" id="UP001424459"/>
    </source>
</evidence>
<dbReference type="InterPro" id="IPR029063">
    <property type="entry name" value="SAM-dependent_MTases_sf"/>
</dbReference>
<protein>
    <recommendedName>
        <fullName evidence="5">SAM-dependent methyltransferase</fullName>
    </recommendedName>
</protein>
<keyword evidence="4" id="KW-1185">Reference proteome</keyword>
<dbReference type="RefSeq" id="WP_344697057.1">
    <property type="nucleotide sequence ID" value="NZ_BAABBR010000001.1"/>
</dbReference>
<evidence type="ECO:0008006" key="5">
    <source>
        <dbReference type="Google" id="ProtNLM"/>
    </source>
</evidence>
<comment type="caution">
    <text evidence="3">The sequence shown here is derived from an EMBL/GenBank/DDBJ whole genome shotgun (WGS) entry which is preliminary data.</text>
</comment>
<dbReference type="EMBL" id="BAABBR010000001">
    <property type="protein sequence ID" value="GAA4040082.1"/>
    <property type="molecule type" value="Genomic_DNA"/>
</dbReference>
<sequence length="249" mass="27052">MPEALFDDRARAQRRARALTREPRPFLAARIVEDWRERLAVLARRPARALVTGVPPALEGELAGVADAIVFAPSFDAIAGVEEESLDLLLVLGELEARDDLPLLLRIARTRLAPGGHLLGTVGGGQSLPALRESLHAADSDSGAFAARTHPRIEAGAFAHLLAAAGFADPICDIDRVRLRYRSFERLIGDLRDHGATNVLSARPRRGLSRRQLGKARDAFAALARDGATEEMVELIHYSAWAATENIRP</sequence>
<proteinExistence type="predicted"/>
<dbReference type="PANTHER" id="PTHR13090">
    <property type="entry name" value="ARGININE-HYDROXYLASE NDUFAF5, MITOCHONDRIAL"/>
    <property type="match status" value="1"/>
</dbReference>
<evidence type="ECO:0000256" key="2">
    <source>
        <dbReference type="ARBA" id="ARBA00022679"/>
    </source>
</evidence>
<keyword evidence="2" id="KW-0808">Transferase</keyword>
<organism evidence="3 4">
    <name type="scientific">Sphingomonas rosea</name>
    <dbReference type="NCBI Taxonomy" id="335605"/>
    <lineage>
        <taxon>Bacteria</taxon>
        <taxon>Pseudomonadati</taxon>
        <taxon>Pseudomonadota</taxon>
        <taxon>Alphaproteobacteria</taxon>
        <taxon>Sphingomonadales</taxon>
        <taxon>Sphingomonadaceae</taxon>
        <taxon>Sphingomonas</taxon>
    </lineage>
</organism>
<evidence type="ECO:0000313" key="3">
    <source>
        <dbReference type="EMBL" id="GAA4040082.1"/>
    </source>
</evidence>
<name>A0ABP7UEF6_9SPHN</name>
<dbReference type="PANTHER" id="PTHR13090:SF1">
    <property type="entry name" value="ARGININE-HYDROXYLASE NDUFAF5, MITOCHONDRIAL"/>
    <property type="match status" value="1"/>
</dbReference>
<gene>
    <name evidence="3" type="ORF">GCM10022281_21250</name>
</gene>
<dbReference type="InterPro" id="IPR050602">
    <property type="entry name" value="Malonyl-ACP_OMT"/>
</dbReference>
<evidence type="ECO:0000256" key="1">
    <source>
        <dbReference type="ARBA" id="ARBA00022603"/>
    </source>
</evidence>
<reference evidence="4" key="1">
    <citation type="journal article" date="2019" name="Int. J. Syst. Evol. Microbiol.">
        <title>The Global Catalogue of Microorganisms (GCM) 10K type strain sequencing project: providing services to taxonomists for standard genome sequencing and annotation.</title>
        <authorList>
            <consortium name="The Broad Institute Genomics Platform"/>
            <consortium name="The Broad Institute Genome Sequencing Center for Infectious Disease"/>
            <person name="Wu L."/>
            <person name="Ma J."/>
        </authorList>
    </citation>
    <scope>NUCLEOTIDE SEQUENCE [LARGE SCALE GENOMIC DNA]</scope>
    <source>
        <strain evidence="4">JCM 17564</strain>
    </source>
</reference>
<accession>A0ABP7UEF6</accession>
<dbReference type="SUPFAM" id="SSF53335">
    <property type="entry name" value="S-adenosyl-L-methionine-dependent methyltransferases"/>
    <property type="match status" value="1"/>
</dbReference>
<dbReference type="Proteomes" id="UP001424459">
    <property type="component" value="Unassembled WGS sequence"/>
</dbReference>